<gene>
    <name evidence="8" type="ORF">RHGRI_004889</name>
</gene>
<keyword evidence="2" id="KW-0677">Repeat</keyword>
<reference evidence="8" key="1">
    <citation type="submission" date="2020-08" db="EMBL/GenBank/DDBJ databases">
        <title>Plant Genome Project.</title>
        <authorList>
            <person name="Zhang R.-G."/>
        </authorList>
    </citation>
    <scope>NUCLEOTIDE SEQUENCE</scope>
    <source>
        <strain evidence="8">WSP0</strain>
        <tissue evidence="8">Leaf</tissue>
    </source>
</reference>
<evidence type="ECO:0000313" key="8">
    <source>
        <dbReference type="EMBL" id="KAG5561999.1"/>
    </source>
</evidence>
<dbReference type="PROSITE" id="PS50863">
    <property type="entry name" value="B3"/>
    <property type="match status" value="1"/>
</dbReference>
<dbReference type="InterPro" id="IPR015300">
    <property type="entry name" value="DNA-bd_pseudobarrel_sf"/>
</dbReference>
<organism evidence="8 9">
    <name type="scientific">Rhododendron griersonianum</name>
    <dbReference type="NCBI Taxonomy" id="479676"/>
    <lineage>
        <taxon>Eukaryota</taxon>
        <taxon>Viridiplantae</taxon>
        <taxon>Streptophyta</taxon>
        <taxon>Embryophyta</taxon>
        <taxon>Tracheophyta</taxon>
        <taxon>Spermatophyta</taxon>
        <taxon>Magnoliopsida</taxon>
        <taxon>eudicotyledons</taxon>
        <taxon>Gunneridae</taxon>
        <taxon>Pentapetalae</taxon>
        <taxon>asterids</taxon>
        <taxon>Ericales</taxon>
        <taxon>Ericaceae</taxon>
        <taxon>Ericoideae</taxon>
        <taxon>Rhodoreae</taxon>
        <taxon>Rhododendron</taxon>
    </lineage>
</organism>
<comment type="caution">
    <text evidence="8">The sequence shown here is derived from an EMBL/GenBank/DDBJ whole genome shotgun (WGS) entry which is preliminary data.</text>
</comment>
<dbReference type="InterPro" id="IPR003340">
    <property type="entry name" value="B3_DNA-bd"/>
</dbReference>
<keyword evidence="5" id="KW-0804">Transcription</keyword>
<evidence type="ECO:0000256" key="3">
    <source>
        <dbReference type="ARBA" id="ARBA00023015"/>
    </source>
</evidence>
<sequence>MAVSFLSKFCGCTAFEWEKAGDFENWLGSIVNARPKFIQPFYRSANALPVLPTSRHDAVVIIHNGARFFHVKLKNDELTIGWDRVALAHNLGRNYILVFGLVGHLQFDLFVFDEEGCEVSYDWSTTLPIHQANAPIGWDAELAMCNSNGSAALTACPPSSFRASRHALRCNLLLSSSDLERLELPMRFQLFCQTHGCEYFRLVSRGRSWFVRYVAGHFVGYGWKLFVEEHKLESSDMLVLSPDIKLQLHTMVFSVNDCESIYWWY</sequence>
<keyword evidence="9" id="KW-1185">Reference proteome</keyword>
<dbReference type="Gene3D" id="2.40.330.10">
    <property type="entry name" value="DNA-binding pseudobarrel domain"/>
    <property type="match status" value="1"/>
</dbReference>
<keyword evidence="6" id="KW-0539">Nucleus</keyword>
<comment type="subcellular location">
    <subcellularLocation>
        <location evidence="1">Nucleus</location>
    </subcellularLocation>
</comment>
<evidence type="ECO:0000313" key="9">
    <source>
        <dbReference type="Proteomes" id="UP000823749"/>
    </source>
</evidence>
<dbReference type="PANTHER" id="PTHR31674">
    <property type="entry name" value="B3 DOMAIN-CONTAINING PROTEIN REM-LIKE 3-RELATED"/>
    <property type="match status" value="1"/>
</dbReference>
<evidence type="ECO:0000256" key="6">
    <source>
        <dbReference type="ARBA" id="ARBA00023242"/>
    </source>
</evidence>
<accession>A0AAV6LD09</accession>
<evidence type="ECO:0000256" key="5">
    <source>
        <dbReference type="ARBA" id="ARBA00023163"/>
    </source>
</evidence>
<evidence type="ECO:0000256" key="4">
    <source>
        <dbReference type="ARBA" id="ARBA00023125"/>
    </source>
</evidence>
<name>A0AAV6LD09_9ERIC</name>
<dbReference type="Proteomes" id="UP000823749">
    <property type="component" value="Chromosome 2"/>
</dbReference>
<evidence type="ECO:0000259" key="7">
    <source>
        <dbReference type="PROSITE" id="PS50863"/>
    </source>
</evidence>
<dbReference type="PANTHER" id="PTHR31674:SF62">
    <property type="entry name" value="B3 DOMAIN-CONTAINING PROTEIN REM14-RELATED"/>
    <property type="match status" value="1"/>
</dbReference>
<dbReference type="AlphaFoldDB" id="A0AAV6LD09"/>
<evidence type="ECO:0000256" key="2">
    <source>
        <dbReference type="ARBA" id="ARBA00022737"/>
    </source>
</evidence>
<proteinExistence type="predicted"/>
<protein>
    <recommendedName>
        <fullName evidence="7">TF-B3 domain-containing protein</fullName>
    </recommendedName>
</protein>
<dbReference type="EMBL" id="JACTNZ010000002">
    <property type="protein sequence ID" value="KAG5561999.1"/>
    <property type="molecule type" value="Genomic_DNA"/>
</dbReference>
<dbReference type="GO" id="GO:0005634">
    <property type="term" value="C:nucleus"/>
    <property type="evidence" value="ECO:0007669"/>
    <property type="project" value="UniProtKB-SubCell"/>
</dbReference>
<dbReference type="InterPro" id="IPR039218">
    <property type="entry name" value="REM_fam"/>
</dbReference>
<keyword evidence="3" id="KW-0805">Transcription regulation</keyword>
<evidence type="ECO:0000256" key="1">
    <source>
        <dbReference type="ARBA" id="ARBA00004123"/>
    </source>
</evidence>
<keyword evidence="4" id="KW-0238">DNA-binding</keyword>
<feature type="domain" description="TF-B3" evidence="7">
    <location>
        <begin position="167"/>
        <end position="256"/>
    </location>
</feature>
<dbReference type="SUPFAM" id="SSF101936">
    <property type="entry name" value="DNA-binding pseudobarrel domain"/>
    <property type="match status" value="2"/>
</dbReference>
<dbReference type="GO" id="GO:0003677">
    <property type="term" value="F:DNA binding"/>
    <property type="evidence" value="ECO:0007669"/>
    <property type="project" value="UniProtKB-KW"/>
</dbReference>